<dbReference type="GO" id="GO:0010181">
    <property type="term" value="F:FMN binding"/>
    <property type="evidence" value="ECO:0007669"/>
    <property type="project" value="UniProtKB-UniRule"/>
</dbReference>
<evidence type="ECO:0000256" key="1">
    <source>
        <dbReference type="ARBA" id="ARBA00022630"/>
    </source>
</evidence>
<dbReference type="InterPro" id="IPR023048">
    <property type="entry name" value="NADH:quinone_OxRdtase_FMN_depd"/>
</dbReference>
<sequence length="204" mass="22769">MPKLLHIQSSANLQNSVTRVLSEKFVETWSHNHSNVQVELLDLVANPLPHFGPEILQAGVLSQDQWTPEVRNAVELSDRLIKQLEAADILVIGAPMINFTICTQLKAWFDHVTIAGRTFKYSAPGASKGLLFGKKAFVIEARGGDYTDIPMNAFDFQEPLLRMLLGFIGIFDVSFIRAEGMRQRSEEFADIMRNAESVIARLAA</sequence>
<keyword evidence="3 6" id="KW-0560">Oxidoreductase</keyword>
<comment type="function">
    <text evidence="6">Quinone reductase that provides resistance to thiol-specific stress caused by electrophilic quinones.</text>
</comment>
<dbReference type="PANTHER" id="PTHR43741">
    <property type="entry name" value="FMN-DEPENDENT NADH-AZOREDUCTASE 1"/>
    <property type="match status" value="1"/>
</dbReference>
<dbReference type="HAMAP" id="MF_01216">
    <property type="entry name" value="Azoreductase_type1"/>
    <property type="match status" value="1"/>
</dbReference>
<protein>
    <recommendedName>
        <fullName evidence="6">FMN dependent NADH:quinone oxidoreductase</fullName>
        <ecNumber evidence="6">1.6.5.-</ecNumber>
    </recommendedName>
    <alternativeName>
        <fullName evidence="6">Azo-dye reductase</fullName>
    </alternativeName>
    <alternativeName>
        <fullName evidence="6">FMN-dependent NADH-azo compound oxidoreductase</fullName>
    </alternativeName>
    <alternativeName>
        <fullName evidence="6">FMN-dependent NADH-azoreductase</fullName>
        <ecNumber evidence="6">1.7.1.17</ecNumber>
    </alternativeName>
</protein>
<comment type="function">
    <text evidence="6">Also exhibits azoreductase activity. Catalyzes the reductive cleavage of the azo bond in aromatic azo compounds to the corresponding amines.</text>
</comment>
<accession>A0A6G6ISQ7</accession>
<dbReference type="GO" id="GO:0016655">
    <property type="term" value="F:oxidoreductase activity, acting on NAD(P)H, quinone or similar compound as acceptor"/>
    <property type="evidence" value="ECO:0007669"/>
    <property type="project" value="InterPro"/>
</dbReference>
<dbReference type="EMBL" id="CP049140">
    <property type="protein sequence ID" value="QIE85983.1"/>
    <property type="molecule type" value="Genomic_DNA"/>
</dbReference>
<comment type="subunit">
    <text evidence="6">Homodimer.</text>
</comment>
<dbReference type="Pfam" id="PF02525">
    <property type="entry name" value="Flavodoxin_2"/>
    <property type="match status" value="1"/>
</dbReference>
<dbReference type="GO" id="GO:0009055">
    <property type="term" value="F:electron transfer activity"/>
    <property type="evidence" value="ECO:0007669"/>
    <property type="project" value="UniProtKB-UniRule"/>
</dbReference>
<dbReference type="SUPFAM" id="SSF52218">
    <property type="entry name" value="Flavoproteins"/>
    <property type="match status" value="1"/>
</dbReference>
<dbReference type="InterPro" id="IPR003680">
    <property type="entry name" value="Flavodoxin_fold"/>
</dbReference>
<dbReference type="AlphaFoldDB" id="A0A6G6ISQ7"/>
<comment type="similarity">
    <text evidence="6">Belongs to the azoreductase type 1 family.</text>
</comment>
<keyword evidence="4 6" id="KW-0520">NAD</keyword>
<evidence type="ECO:0000256" key="4">
    <source>
        <dbReference type="ARBA" id="ARBA00023027"/>
    </source>
</evidence>
<dbReference type="InterPro" id="IPR029039">
    <property type="entry name" value="Flavoprotein-like_sf"/>
</dbReference>
<comment type="cofactor">
    <cofactor evidence="6">
        <name>FMN</name>
        <dbReference type="ChEBI" id="CHEBI:58210"/>
    </cofactor>
    <text evidence="6">Binds 1 FMN per subunit.</text>
</comment>
<evidence type="ECO:0000259" key="7">
    <source>
        <dbReference type="Pfam" id="PF02525"/>
    </source>
</evidence>
<comment type="catalytic activity">
    <reaction evidence="6">
        <text>2 a quinone + NADH + H(+) = 2 a 1,4-benzosemiquinone + NAD(+)</text>
        <dbReference type="Rhea" id="RHEA:65952"/>
        <dbReference type="ChEBI" id="CHEBI:15378"/>
        <dbReference type="ChEBI" id="CHEBI:57540"/>
        <dbReference type="ChEBI" id="CHEBI:57945"/>
        <dbReference type="ChEBI" id="CHEBI:132124"/>
        <dbReference type="ChEBI" id="CHEBI:134225"/>
    </reaction>
</comment>
<evidence type="ECO:0000313" key="9">
    <source>
        <dbReference type="Proteomes" id="UP000501063"/>
    </source>
</evidence>
<dbReference type="GO" id="GO:0016652">
    <property type="term" value="F:oxidoreductase activity, acting on NAD(P)H as acceptor"/>
    <property type="evidence" value="ECO:0007669"/>
    <property type="project" value="UniProtKB-UniRule"/>
</dbReference>
<gene>
    <name evidence="6" type="primary">azoR</name>
    <name evidence="8" type="ORF">G5B91_06765</name>
</gene>
<keyword evidence="2 6" id="KW-0288">FMN</keyword>
<evidence type="ECO:0000313" key="8">
    <source>
        <dbReference type="EMBL" id="QIE85983.1"/>
    </source>
</evidence>
<evidence type="ECO:0000256" key="6">
    <source>
        <dbReference type="HAMAP-Rule" id="MF_01216"/>
    </source>
</evidence>
<evidence type="ECO:0000256" key="2">
    <source>
        <dbReference type="ARBA" id="ARBA00022643"/>
    </source>
</evidence>
<organism evidence="8 9">
    <name type="scientific">Pseudomonas nitroreducens</name>
    <dbReference type="NCBI Taxonomy" id="46680"/>
    <lineage>
        <taxon>Bacteria</taxon>
        <taxon>Pseudomonadati</taxon>
        <taxon>Pseudomonadota</taxon>
        <taxon>Gammaproteobacteria</taxon>
        <taxon>Pseudomonadales</taxon>
        <taxon>Pseudomonadaceae</taxon>
        <taxon>Pseudomonas</taxon>
    </lineage>
</organism>
<evidence type="ECO:0000256" key="5">
    <source>
        <dbReference type="ARBA" id="ARBA00048542"/>
    </source>
</evidence>
<name>A0A6G6ISQ7_PSENT</name>
<dbReference type="InterPro" id="IPR050104">
    <property type="entry name" value="FMN-dep_NADH:Q_OxRdtase_AzoR1"/>
</dbReference>
<evidence type="ECO:0000256" key="3">
    <source>
        <dbReference type="ARBA" id="ARBA00023002"/>
    </source>
</evidence>
<keyword evidence="1 6" id="KW-0285">Flavoprotein</keyword>
<dbReference type="Gene3D" id="3.40.50.360">
    <property type="match status" value="1"/>
</dbReference>
<proteinExistence type="inferred from homology"/>
<feature type="binding site" evidence="6">
    <location>
        <position position="10"/>
    </location>
    <ligand>
        <name>FMN</name>
        <dbReference type="ChEBI" id="CHEBI:58210"/>
    </ligand>
</feature>
<dbReference type="EC" id="1.7.1.17" evidence="6"/>
<reference evidence="8 9" key="1">
    <citation type="submission" date="2020-02" db="EMBL/GenBank/DDBJ databases">
        <title>Integrative conjugative elements (ICEs) and plasmids drive adaptation of Pseudomonas nitroreducens strain HBP1 to wastewater environment.</title>
        <authorList>
            <person name="Sentchilo V."/>
            <person name="Carraro N."/>
            <person name="Bertelli C."/>
            <person name="van der Meer J.R."/>
        </authorList>
    </citation>
    <scope>NUCLEOTIDE SEQUENCE [LARGE SCALE GENOMIC DNA]</scope>
    <source>
        <strain evidence="8 9">HBP1</strain>
    </source>
</reference>
<dbReference type="EC" id="1.6.5.-" evidence="6"/>
<dbReference type="PANTHER" id="PTHR43741:SF4">
    <property type="entry name" value="FMN-DEPENDENT NADH:QUINONE OXIDOREDUCTASE"/>
    <property type="match status" value="1"/>
</dbReference>
<dbReference type="Proteomes" id="UP000501063">
    <property type="component" value="Chromosome"/>
</dbReference>
<comment type="caution">
    <text evidence="6">Lacks conserved residue(s) required for the propagation of feature annotation.</text>
</comment>
<comment type="catalytic activity">
    <reaction evidence="5">
        <text>N,N-dimethyl-1,4-phenylenediamine + anthranilate + 2 NAD(+) = 2-(4-dimethylaminophenyl)diazenylbenzoate + 2 NADH + 2 H(+)</text>
        <dbReference type="Rhea" id="RHEA:55872"/>
        <dbReference type="ChEBI" id="CHEBI:15378"/>
        <dbReference type="ChEBI" id="CHEBI:15783"/>
        <dbReference type="ChEBI" id="CHEBI:16567"/>
        <dbReference type="ChEBI" id="CHEBI:57540"/>
        <dbReference type="ChEBI" id="CHEBI:57945"/>
        <dbReference type="ChEBI" id="CHEBI:71579"/>
        <dbReference type="EC" id="1.7.1.17"/>
    </reaction>
    <physiologicalReaction direction="right-to-left" evidence="5">
        <dbReference type="Rhea" id="RHEA:55874"/>
    </physiologicalReaction>
</comment>
<dbReference type="KEGG" id="pnt:G5B91_06765"/>
<feature type="domain" description="Flavodoxin-like fold" evidence="7">
    <location>
        <begin position="3"/>
        <end position="198"/>
    </location>
</feature>
<dbReference type="RefSeq" id="WP_024767588.1">
    <property type="nucleotide sequence ID" value="NZ_CP049140.1"/>
</dbReference>